<organism evidence="1">
    <name type="scientific">Shewanella decolorationis</name>
    <dbReference type="NCBI Taxonomy" id="256839"/>
    <lineage>
        <taxon>Bacteria</taxon>
        <taxon>Pseudomonadati</taxon>
        <taxon>Pseudomonadota</taxon>
        <taxon>Gammaproteobacteria</taxon>
        <taxon>Alteromonadales</taxon>
        <taxon>Shewanellaceae</taxon>
        <taxon>Shewanella</taxon>
    </lineage>
</organism>
<dbReference type="AlphaFoldDB" id="A0A5B8R3F4"/>
<proteinExistence type="predicted"/>
<dbReference type="EMBL" id="CP031775">
    <property type="protein sequence ID" value="QDZ92982.1"/>
    <property type="molecule type" value="Genomic_DNA"/>
</dbReference>
<gene>
    <name evidence="1" type="ORF">D0436_22420</name>
</gene>
<sequence length="89" mass="9670">MDVATSFIQLDQPLFMPGITGTTKALSALITDIDWPTGATCAMQEEDGEIIFWKAPVEIVMSVRDDAESRGALPSLSFIHLVLSCVSRI</sequence>
<dbReference type="RefSeq" id="WP_037426904.1">
    <property type="nucleotide sequence ID" value="NZ_CP076856.1"/>
</dbReference>
<accession>A0A5B8R3F4</accession>
<evidence type="ECO:0000313" key="1">
    <source>
        <dbReference type="EMBL" id="QDZ92982.1"/>
    </source>
</evidence>
<name>A0A5B8R3F4_9GAMM</name>
<reference evidence="1" key="1">
    <citation type="journal article" date="2019" name="Ecotoxicol. Environ. Saf.">
        <title>Microbial characterization of heavy metal resistant bacterial strains isolated from an electroplating wastewater treatment plant.</title>
        <authorList>
            <person name="Cai X."/>
            <person name="Zheng X."/>
            <person name="Zhang D."/>
            <person name="Iqbal W."/>
            <person name="Liu C."/>
            <person name="Yang B."/>
            <person name="Zhao X."/>
            <person name="Lu X."/>
            <person name="Mao Y."/>
        </authorList>
    </citation>
    <scope>NUCLEOTIDE SEQUENCE [LARGE SCALE GENOMIC DNA]</scope>
    <source>
        <strain evidence="1">Ni1-3</strain>
    </source>
</reference>
<protein>
    <submittedName>
        <fullName evidence="1">Uncharacterized protein</fullName>
    </submittedName>
</protein>